<evidence type="ECO:0000256" key="1">
    <source>
        <dbReference type="ARBA" id="ARBA00023015"/>
    </source>
</evidence>
<evidence type="ECO:0000256" key="3">
    <source>
        <dbReference type="ARBA" id="ARBA00023163"/>
    </source>
</evidence>
<keyword evidence="1" id="KW-0805">Transcription regulation</keyword>
<dbReference type="EMBL" id="LUCV01000019">
    <property type="protein sequence ID" value="OAI92316.1"/>
    <property type="molecule type" value="Genomic_DNA"/>
</dbReference>
<sequence>MTIKVLEAHEVNEHRVALPGWQEQYTQMSSGRFQGRLVHAQSAGLELYEERMNLRVEQEFHAPADALVFSFDMSDNALYLLDGQTRNAWVTPENYREVAVVLKQPASWQHSAAEFRRLVLQPLRPTRCKAFASALSEVLAEAVRGQVDVAAPGFAREIADGCFQLLDQAVEVDARGRAECHMRRVVERVKEVVNDCPQDSVGVQDLADAAGVSVRQLQQSFLRYADMPPTVWLRNRRLNAVRRDLLAADPGQVTVAEVAMRWSFWHLGRFSQAYHGLFGEYPKETLKKG</sequence>
<gene>
    <name evidence="6" type="ORF">AYO28_18770</name>
</gene>
<dbReference type="GO" id="GO:0003700">
    <property type="term" value="F:DNA-binding transcription factor activity"/>
    <property type="evidence" value="ECO:0007669"/>
    <property type="project" value="InterPro"/>
</dbReference>
<comment type="function">
    <text evidence="4">Regulatory protein of the TOL plasmid xyl operons. XylS activates the xylXYZLTEGFJQKIH operon required for the degradation of toluene, m-xylene and p-xylene.</text>
</comment>
<proteinExistence type="predicted"/>
<dbReference type="Gene3D" id="1.10.10.60">
    <property type="entry name" value="Homeodomain-like"/>
    <property type="match status" value="1"/>
</dbReference>
<feature type="domain" description="HTH araC/xylS-type" evidence="5">
    <location>
        <begin position="187"/>
        <end position="288"/>
    </location>
</feature>
<dbReference type="PANTHER" id="PTHR46796">
    <property type="entry name" value="HTH-TYPE TRANSCRIPTIONAL ACTIVATOR RHAS-RELATED"/>
    <property type="match status" value="1"/>
</dbReference>
<evidence type="ECO:0000313" key="7">
    <source>
        <dbReference type="Proteomes" id="UP000077752"/>
    </source>
</evidence>
<dbReference type="InterPro" id="IPR009057">
    <property type="entry name" value="Homeodomain-like_sf"/>
</dbReference>
<dbReference type="PROSITE" id="PS01124">
    <property type="entry name" value="HTH_ARAC_FAMILY_2"/>
    <property type="match status" value="1"/>
</dbReference>
<dbReference type="SUPFAM" id="SSF46689">
    <property type="entry name" value="Homeodomain-like"/>
    <property type="match status" value="1"/>
</dbReference>
<dbReference type="PANTHER" id="PTHR46796:SF12">
    <property type="entry name" value="HTH-TYPE DNA-BINDING TRANSCRIPTIONAL ACTIVATOR EUTR"/>
    <property type="match status" value="1"/>
</dbReference>
<dbReference type="AlphaFoldDB" id="A0A177SQD0"/>
<dbReference type="SMART" id="SM00342">
    <property type="entry name" value="HTH_ARAC"/>
    <property type="match status" value="1"/>
</dbReference>
<dbReference type="RefSeq" id="WP_064303049.1">
    <property type="nucleotide sequence ID" value="NZ_LUCV01000019.1"/>
</dbReference>
<dbReference type="GO" id="GO:0043565">
    <property type="term" value="F:sequence-specific DNA binding"/>
    <property type="evidence" value="ECO:0007669"/>
    <property type="project" value="InterPro"/>
</dbReference>
<comment type="caution">
    <text evidence="6">The sequence shown here is derived from an EMBL/GenBank/DDBJ whole genome shotgun (WGS) entry which is preliminary data.</text>
</comment>
<reference evidence="6 7" key="1">
    <citation type="submission" date="2016-03" db="EMBL/GenBank/DDBJ databases">
        <title>Draft Genome Assembly of Pseudomonas putida strain CBF10-2.</title>
        <authorList>
            <person name="Iyer R.S."/>
            <person name="Damania A."/>
        </authorList>
    </citation>
    <scope>NUCLEOTIDE SEQUENCE [LARGE SCALE GENOMIC DNA]</scope>
    <source>
        <strain evidence="6 7">CBF10-2</strain>
    </source>
</reference>
<accession>A0A177SQD0</accession>
<organism evidence="6 7">
    <name type="scientific">Pseudomonas putida</name>
    <name type="common">Arthrobacter siderocapsulatus</name>
    <dbReference type="NCBI Taxonomy" id="303"/>
    <lineage>
        <taxon>Bacteria</taxon>
        <taxon>Pseudomonadati</taxon>
        <taxon>Pseudomonadota</taxon>
        <taxon>Gammaproteobacteria</taxon>
        <taxon>Pseudomonadales</taxon>
        <taxon>Pseudomonadaceae</taxon>
        <taxon>Pseudomonas</taxon>
    </lineage>
</organism>
<keyword evidence="3" id="KW-0804">Transcription</keyword>
<protein>
    <submittedName>
        <fullName evidence="6">AraC family transcriptional regulator</fullName>
    </submittedName>
</protein>
<dbReference type="InterPro" id="IPR018060">
    <property type="entry name" value="HTH_AraC"/>
</dbReference>
<evidence type="ECO:0000256" key="2">
    <source>
        <dbReference type="ARBA" id="ARBA00023125"/>
    </source>
</evidence>
<name>A0A177SQD0_PSEPU</name>
<dbReference type="Proteomes" id="UP000077752">
    <property type="component" value="Unassembled WGS sequence"/>
</dbReference>
<dbReference type="Pfam" id="PF12833">
    <property type="entry name" value="HTH_18"/>
    <property type="match status" value="1"/>
</dbReference>
<evidence type="ECO:0000256" key="4">
    <source>
        <dbReference type="ARBA" id="ARBA00037345"/>
    </source>
</evidence>
<dbReference type="InterPro" id="IPR050204">
    <property type="entry name" value="AraC_XylS_family_regulators"/>
</dbReference>
<evidence type="ECO:0000313" key="6">
    <source>
        <dbReference type="EMBL" id="OAI92316.1"/>
    </source>
</evidence>
<evidence type="ECO:0000259" key="5">
    <source>
        <dbReference type="PROSITE" id="PS01124"/>
    </source>
</evidence>
<keyword evidence="2" id="KW-0238">DNA-binding</keyword>